<dbReference type="PANTHER" id="PTHR30457:SF0">
    <property type="entry name" value="PHOSPHATASE, PUTATIVE (AFU_ORTHOLOGUE AFUA_4G01070)-RELATED"/>
    <property type="match status" value="1"/>
</dbReference>
<keyword evidence="3" id="KW-0378">Hydrolase</keyword>
<keyword evidence="2" id="KW-0479">Metal-binding</keyword>
<name>A0AAV8PXH4_ENSVE</name>
<dbReference type="Pfam" id="PF01975">
    <property type="entry name" value="SurE"/>
    <property type="match status" value="1"/>
</dbReference>
<feature type="domain" description="Survival protein SurE-like phosphatase/nucleotidase" evidence="4">
    <location>
        <begin position="14"/>
        <end position="117"/>
    </location>
</feature>
<evidence type="ECO:0000313" key="5">
    <source>
        <dbReference type="EMBL" id="KAJ8466875.1"/>
    </source>
</evidence>
<proteinExistence type="inferred from homology"/>
<dbReference type="InterPro" id="IPR036523">
    <property type="entry name" value="SurE-like_sf"/>
</dbReference>
<comment type="similarity">
    <text evidence="1">Belongs to the SurE nucleotidase family.</text>
</comment>
<dbReference type="InterPro" id="IPR002828">
    <property type="entry name" value="SurE-like_Pase/nucleotidase"/>
</dbReference>
<comment type="caution">
    <text evidence="5">The sequence shown here is derived from an EMBL/GenBank/DDBJ whole genome shotgun (WGS) entry which is preliminary data.</text>
</comment>
<accession>A0AAV8PXH4</accession>
<evidence type="ECO:0000256" key="2">
    <source>
        <dbReference type="ARBA" id="ARBA00022723"/>
    </source>
</evidence>
<dbReference type="SUPFAM" id="SSF64167">
    <property type="entry name" value="SurE-like"/>
    <property type="match status" value="1"/>
</dbReference>
<gene>
    <name evidence="5" type="ORF">OPV22_029427</name>
</gene>
<evidence type="ECO:0000256" key="1">
    <source>
        <dbReference type="ARBA" id="ARBA00011062"/>
    </source>
</evidence>
<dbReference type="InterPro" id="IPR030048">
    <property type="entry name" value="SurE"/>
</dbReference>
<dbReference type="PANTHER" id="PTHR30457">
    <property type="entry name" value="5'-NUCLEOTIDASE SURE"/>
    <property type="match status" value="1"/>
</dbReference>
<keyword evidence="6" id="KW-1185">Reference proteome</keyword>
<evidence type="ECO:0000313" key="6">
    <source>
        <dbReference type="Proteomes" id="UP001222027"/>
    </source>
</evidence>
<evidence type="ECO:0000256" key="3">
    <source>
        <dbReference type="ARBA" id="ARBA00022801"/>
    </source>
</evidence>
<evidence type="ECO:0000259" key="4">
    <source>
        <dbReference type="Pfam" id="PF01975"/>
    </source>
</evidence>
<dbReference type="Proteomes" id="UP001222027">
    <property type="component" value="Unassembled WGS sequence"/>
</dbReference>
<protein>
    <recommendedName>
        <fullName evidence="4">Survival protein SurE-like phosphatase/nucleotidase domain-containing protein</fullName>
    </recommendedName>
</protein>
<reference evidence="5 6" key="1">
    <citation type="submission" date="2022-12" db="EMBL/GenBank/DDBJ databases">
        <title>Chromosome-scale assembly of the Ensete ventricosum genome.</title>
        <authorList>
            <person name="Dussert Y."/>
            <person name="Stocks J."/>
            <person name="Wendawek A."/>
            <person name="Woldeyes F."/>
            <person name="Nichols R.A."/>
            <person name="Borrell J.S."/>
        </authorList>
    </citation>
    <scope>NUCLEOTIDE SEQUENCE [LARGE SCALE GENOMIC DNA]</scope>
    <source>
        <strain evidence="6">cv. Maze</strain>
        <tissue evidence="5">Seeds</tissue>
    </source>
</reference>
<dbReference type="Gene3D" id="3.40.1210.10">
    <property type="entry name" value="Survival protein SurE-like phosphatase/nucleotidase"/>
    <property type="match status" value="1"/>
</dbReference>
<dbReference type="GO" id="GO:0008252">
    <property type="term" value="F:nucleotidase activity"/>
    <property type="evidence" value="ECO:0007669"/>
    <property type="project" value="InterPro"/>
</dbReference>
<dbReference type="EMBL" id="JAQQAF010000008">
    <property type="protein sequence ID" value="KAJ8466875.1"/>
    <property type="molecule type" value="Genomic_DNA"/>
</dbReference>
<dbReference type="GO" id="GO:0046872">
    <property type="term" value="F:metal ion binding"/>
    <property type="evidence" value="ECO:0007669"/>
    <property type="project" value="UniProtKB-KW"/>
</dbReference>
<dbReference type="GO" id="GO:0005829">
    <property type="term" value="C:cytosol"/>
    <property type="evidence" value="ECO:0007669"/>
    <property type="project" value="TreeGrafter"/>
</dbReference>
<organism evidence="5 6">
    <name type="scientific">Ensete ventricosum</name>
    <name type="common">Abyssinian banana</name>
    <name type="synonym">Musa ensete</name>
    <dbReference type="NCBI Taxonomy" id="4639"/>
    <lineage>
        <taxon>Eukaryota</taxon>
        <taxon>Viridiplantae</taxon>
        <taxon>Streptophyta</taxon>
        <taxon>Embryophyta</taxon>
        <taxon>Tracheophyta</taxon>
        <taxon>Spermatophyta</taxon>
        <taxon>Magnoliopsida</taxon>
        <taxon>Liliopsida</taxon>
        <taxon>Zingiberales</taxon>
        <taxon>Musaceae</taxon>
        <taxon>Ensete</taxon>
    </lineage>
</organism>
<sequence length="260" mass="27910">MDGMAIADPRPSLLVTNDDGIDAPGLRFLVDLLVAADRCRVLVCAPDSDQSGVGHGITWRRSLSAKRVEIMGATAFAVSGTPADCASLGISGKLFDGTIPDLVISGINIGGNCGYHMKGGKSNVHAPRLAADACLPLINAVLNELKTKTYPEGSFLNIIVPTDVASHRGFKITKQGNFMFRFGWEQTKTSTPAVETYQTAYMDVDSAPAFGNNAPSSLVEDELLFKRVIVKKNSVEAEEDTQITGPWKKDMSVCFLLPFL</sequence>
<dbReference type="AlphaFoldDB" id="A0AAV8PXH4"/>